<dbReference type="RefSeq" id="WP_007209544.1">
    <property type="nucleotide sequence ID" value="NZ_CAXSKE010000007.1"/>
</dbReference>
<dbReference type="Proteomes" id="UP000482653">
    <property type="component" value="Unassembled WGS sequence"/>
</dbReference>
<name>A0A0P0GIP4_9BACE</name>
<evidence type="ECO:0000256" key="4">
    <source>
        <dbReference type="ARBA" id="ARBA00023136"/>
    </source>
</evidence>
<dbReference type="PATRIC" id="fig|246787.4.peg.3790"/>
<dbReference type="EMBL" id="VVYX01000058">
    <property type="protein sequence ID" value="KAA5412877.1"/>
    <property type="molecule type" value="Genomic_DNA"/>
</dbReference>
<keyword evidence="5" id="KW-0998">Cell outer membrane</keyword>
<feature type="domain" description="SusD-like N-terminal" evidence="7">
    <location>
        <begin position="116"/>
        <end position="238"/>
    </location>
</feature>
<evidence type="ECO:0000313" key="11">
    <source>
        <dbReference type="Proteomes" id="UP000482653"/>
    </source>
</evidence>
<dbReference type="EMBL" id="CP012801">
    <property type="protein sequence ID" value="ALJ60894.1"/>
    <property type="molecule type" value="Genomic_DNA"/>
</dbReference>
<evidence type="ECO:0000259" key="6">
    <source>
        <dbReference type="Pfam" id="PF07980"/>
    </source>
</evidence>
<sequence length="660" mass="75876">MKKIKNIALIGMIAVGVLCSSCSEDFLKPDPLSFYEPEQTFTTEAGLRSVVATLDRHLRNYWTYYQAANLVTPFYTLFMHTDLAVAGKTDQSTIWADPSERLTPSDGMGGGGSEVNQFSYFWGETYTGIKSANTITSYIGKIKDMDEASRNKYIGWAYFHRAYRYLSLVFMFKDVPLVTKIIEGPKFDYKTTSREAILAKMVEDMEFAVQWVPEQKDMKEIGLVNKGACRMLLSKLYLATGQWEKAIQQLNEVIDNSGYSLMTNTFGTFVTPFNTETWPIQRNVIWDLHRPENKLIAENKEVILGMPNRGIGSSNSFVAFNTMRALGPLWDDKSNLLDPNGVQAVKSFARSDKNYDSKYDYNRSIGRGTGYLHPTYYSQYGMWEVNGVDDEGDLRRSTKSGNWMMMDSVRVNNPSSKYYGQYLQKSWCKDTIRDWFGWPHYKIYLMDQNAEAKESSTQFNGASSSSTTSGIADWYCYRLAEAYLLRAEAKFYNGDPAGAALDVNKVRERAQCKQLYTTVTIGDIMDERARELYLEEWRYLELSRVSYCLALSGKPDEWGNTYDVNTYDKQEGTDPNGGSYWYQRIMHYNEFYNKNPELIVKNHKYTIDKRNLYLPIPQSAIDANRLGKLRQNYGYDKYDDSVPMWGNWQEAVADEDNLSN</sequence>
<evidence type="ECO:0000313" key="10">
    <source>
        <dbReference type="Proteomes" id="UP000061809"/>
    </source>
</evidence>
<dbReference type="Proteomes" id="UP000061809">
    <property type="component" value="Chromosome"/>
</dbReference>
<comment type="similarity">
    <text evidence="2">Belongs to the SusD family.</text>
</comment>
<dbReference type="InterPro" id="IPR033985">
    <property type="entry name" value="SusD-like_N"/>
</dbReference>
<dbReference type="Pfam" id="PF14322">
    <property type="entry name" value="SusD-like_3"/>
    <property type="match status" value="1"/>
</dbReference>
<keyword evidence="4" id="KW-0472">Membrane</keyword>
<dbReference type="KEGG" id="bcel:BcellWH2_03671"/>
<dbReference type="GO" id="GO:0009279">
    <property type="term" value="C:cell outer membrane"/>
    <property type="evidence" value="ECO:0007669"/>
    <property type="project" value="UniProtKB-SubCell"/>
</dbReference>
<evidence type="ECO:0000259" key="7">
    <source>
        <dbReference type="Pfam" id="PF14322"/>
    </source>
</evidence>
<gene>
    <name evidence="8" type="ORF">BcellWH2_03671</name>
    <name evidence="9" type="ORF">F2Y87_26930</name>
</gene>
<accession>A0A0P0GIP4</accession>
<proteinExistence type="inferred from homology"/>
<dbReference type="SUPFAM" id="SSF48452">
    <property type="entry name" value="TPR-like"/>
    <property type="match status" value="1"/>
</dbReference>
<feature type="domain" description="RagB/SusD" evidence="6">
    <location>
        <begin position="430"/>
        <end position="635"/>
    </location>
</feature>
<dbReference type="Pfam" id="PF07980">
    <property type="entry name" value="SusD_RagB"/>
    <property type="match status" value="1"/>
</dbReference>
<evidence type="ECO:0000313" key="8">
    <source>
        <dbReference type="EMBL" id="ALJ60894.1"/>
    </source>
</evidence>
<dbReference type="InterPro" id="IPR012944">
    <property type="entry name" value="SusD_RagB_dom"/>
</dbReference>
<dbReference type="InterPro" id="IPR011990">
    <property type="entry name" value="TPR-like_helical_dom_sf"/>
</dbReference>
<comment type="subcellular location">
    <subcellularLocation>
        <location evidence="1">Cell outer membrane</location>
    </subcellularLocation>
</comment>
<keyword evidence="3" id="KW-0732">Signal</keyword>
<reference evidence="8 10" key="1">
    <citation type="journal article" date="2015" name="Science">
        <title>Genetic determinants of in vivo fitness and diet responsiveness in multiple human gut Bacteroides.</title>
        <authorList>
            <person name="Wu M."/>
            <person name="McNulty N.P."/>
            <person name="Rodionov D.A."/>
            <person name="Khoroshkin M.S."/>
            <person name="Griffin N.W."/>
            <person name="Cheng J."/>
            <person name="Latreille P."/>
            <person name="Kerstetter R.A."/>
            <person name="Terrapon N."/>
            <person name="Henrissat B."/>
            <person name="Osterman A.L."/>
            <person name="Gordon J.I."/>
        </authorList>
    </citation>
    <scope>NUCLEOTIDE SEQUENCE [LARGE SCALE GENOMIC DNA]</scope>
    <source>
        <strain evidence="8 10">WH2</strain>
    </source>
</reference>
<evidence type="ECO:0000256" key="1">
    <source>
        <dbReference type="ARBA" id="ARBA00004442"/>
    </source>
</evidence>
<evidence type="ECO:0000256" key="5">
    <source>
        <dbReference type="ARBA" id="ARBA00023237"/>
    </source>
</evidence>
<evidence type="ECO:0000313" key="9">
    <source>
        <dbReference type="EMBL" id="KAA5412877.1"/>
    </source>
</evidence>
<organism evidence="8 10">
    <name type="scientific">Bacteroides cellulosilyticus</name>
    <dbReference type="NCBI Taxonomy" id="246787"/>
    <lineage>
        <taxon>Bacteria</taxon>
        <taxon>Pseudomonadati</taxon>
        <taxon>Bacteroidota</taxon>
        <taxon>Bacteroidia</taxon>
        <taxon>Bacteroidales</taxon>
        <taxon>Bacteroidaceae</taxon>
        <taxon>Bacteroides</taxon>
    </lineage>
</organism>
<dbReference type="AlphaFoldDB" id="A0A0P0GIP4"/>
<evidence type="ECO:0000256" key="3">
    <source>
        <dbReference type="ARBA" id="ARBA00022729"/>
    </source>
</evidence>
<protein>
    <submittedName>
        <fullName evidence="9">RagB/SusD family nutrient uptake outer membrane protein</fullName>
    </submittedName>
    <submittedName>
        <fullName evidence="8">SusD family protein</fullName>
    </submittedName>
</protein>
<reference evidence="9 11" key="2">
    <citation type="journal article" date="2019" name="Nat. Med.">
        <title>A library of human gut bacterial isolates paired with longitudinal multiomics data enables mechanistic microbiome research.</title>
        <authorList>
            <person name="Poyet M."/>
            <person name="Groussin M."/>
            <person name="Gibbons S.M."/>
            <person name="Avila-Pacheco J."/>
            <person name="Jiang X."/>
            <person name="Kearney S.M."/>
            <person name="Perrotta A.R."/>
            <person name="Berdy B."/>
            <person name="Zhao S."/>
            <person name="Lieberman T.D."/>
            <person name="Swanson P.K."/>
            <person name="Smith M."/>
            <person name="Roesemann S."/>
            <person name="Alexander J.E."/>
            <person name="Rich S.A."/>
            <person name="Livny J."/>
            <person name="Vlamakis H."/>
            <person name="Clish C."/>
            <person name="Bullock K."/>
            <person name="Deik A."/>
            <person name="Scott J."/>
            <person name="Pierce K.A."/>
            <person name="Xavier R.J."/>
            <person name="Alm E.J."/>
        </authorList>
    </citation>
    <scope>NUCLEOTIDE SEQUENCE [LARGE SCALE GENOMIC DNA]</scope>
    <source>
        <strain evidence="9 11">BIOML-A8</strain>
    </source>
</reference>
<evidence type="ECO:0000256" key="2">
    <source>
        <dbReference type="ARBA" id="ARBA00006275"/>
    </source>
</evidence>
<dbReference type="Gene3D" id="1.25.40.390">
    <property type="match status" value="1"/>
</dbReference>